<dbReference type="KEGG" id="cfj:CFIO01_02730"/>
<accession>A0A010R6W8</accession>
<dbReference type="Proteomes" id="UP000020467">
    <property type="component" value="Unassembled WGS sequence"/>
</dbReference>
<dbReference type="SMART" id="SM00248">
    <property type="entry name" value="ANK"/>
    <property type="match status" value="8"/>
</dbReference>
<dbReference type="InterPro" id="IPR036770">
    <property type="entry name" value="Ankyrin_rpt-contain_sf"/>
</dbReference>
<proteinExistence type="predicted"/>
<feature type="compositionally biased region" description="Acidic residues" evidence="4">
    <location>
        <begin position="267"/>
        <end position="278"/>
    </location>
</feature>
<name>A0A010R6W8_9PEZI</name>
<evidence type="ECO:0000256" key="1">
    <source>
        <dbReference type="ARBA" id="ARBA00022737"/>
    </source>
</evidence>
<sequence length="1054" mass="118761">MTNLHNLPPEVKIFIVNELARQKTLLPGDDPIGYEYADAQLAALAALARTNKFFNVVATPLLYENGVRRHPYLLCWATDISHVGIMRKVLRTTLADPNIAMIRFQAEYSPWDPKADSSKELFWRFYRRDGHRFQDQAMYQARPSRRHTTMDATWVPDDLEDEADELAGLQGFLWGGIESDNDWSSSSDDDSASDDDSTSDDDSSFDEDSIPDGVESRNEEEIEGEEDARIVADDGLASEASSIDNFADDNSPGDGSSEDASVADNFSDGEDVGSEDGPDMAAAPELVASFPLFPLPDVVAEYDDDSDSNESGRREIDVSHVMHEGYLRCPEYDDEDMDNIDILGMYWMPVHMAARMGNMEALELLLEHGALVNVSSQGFCRSECHQVPGPALYWDHYTVGYPAWTPLHVALCHGQIDVAKRMMEHCEHLQERLLNNSETTEPWQALPRFISAIRHGHMDLAEWCLQQGSERDAVNAKQPGLKGATLLWRAFWEATDAKNFEAALKVLLRNGADINHDLGKGHTMLMEACLYGLFDEAITLIKAGAKVNITFDEFNRRSLVGLSYHERSIRIPFGVKKCGLLEICCGPTPVIRRPDEFARPTMDSRLPYPRRRGPDWKTDTSAQREVIRLLLDSPARAIGKRDPLQIACFSHNATTLSTLLELGVDASSASTDNLTPLECATLSSRWFKSREWFDSYSECIDLLRQHLSKRPKGKDRSRCNQALQNVMNSGILDLDTDYSRRIWAALVELVTHGLADGNSPNDQRFKLMTRLFSHGFGMYQLALRLLKHGFKTPTRIEWDAIWGNMNIRVQAARIDPRDSFGSSKEAYRFCKAMDPKERFLKDPFFLAVAMAAKEQSLVDALVKYGRYKSVWISYPSCIGSPEIPYVPVAELRFLRQFEDFEPPKSVEAVDDGSDIECEPDTESCLCTGTHIPDCYFSPNPKTRNCLMFLSLRHAGWSLFHLAIRFRQYGVIKVLVKQAANIVHETTNNGWSAGYIMCVKEWFDEKIVKFLLAHGVDPHVGKSGRWTSPLDYAREEGSDPRAVGLMLEAYPMAQN</sequence>
<keyword evidence="6" id="KW-1185">Reference proteome</keyword>
<dbReference type="OrthoDB" id="341259at2759"/>
<dbReference type="eggNOG" id="KOG4177">
    <property type="taxonomic scope" value="Eukaryota"/>
</dbReference>
<gene>
    <name evidence="5" type="ORF">CFIO01_02730</name>
</gene>
<dbReference type="PROSITE" id="PS50088">
    <property type="entry name" value="ANK_REPEAT"/>
    <property type="match status" value="1"/>
</dbReference>
<organism evidence="5 6">
    <name type="scientific">Colletotrichum fioriniae PJ7</name>
    <dbReference type="NCBI Taxonomy" id="1445577"/>
    <lineage>
        <taxon>Eukaryota</taxon>
        <taxon>Fungi</taxon>
        <taxon>Dikarya</taxon>
        <taxon>Ascomycota</taxon>
        <taxon>Pezizomycotina</taxon>
        <taxon>Sordariomycetes</taxon>
        <taxon>Hypocreomycetidae</taxon>
        <taxon>Glomerellales</taxon>
        <taxon>Glomerellaceae</taxon>
        <taxon>Colletotrichum</taxon>
        <taxon>Colletotrichum acutatum species complex</taxon>
    </lineage>
</organism>
<dbReference type="PROSITE" id="PS50297">
    <property type="entry name" value="ANK_REP_REGION"/>
    <property type="match status" value="1"/>
</dbReference>
<dbReference type="InterPro" id="IPR002110">
    <property type="entry name" value="Ankyrin_rpt"/>
</dbReference>
<dbReference type="Gene3D" id="1.25.40.20">
    <property type="entry name" value="Ankyrin repeat-containing domain"/>
    <property type="match status" value="4"/>
</dbReference>
<comment type="caution">
    <text evidence="5">The sequence shown here is derived from an EMBL/GenBank/DDBJ whole genome shotgun (WGS) entry which is preliminary data.</text>
</comment>
<dbReference type="EMBL" id="JARH01000168">
    <property type="protein sequence ID" value="EXF84415.1"/>
    <property type="molecule type" value="Genomic_DNA"/>
</dbReference>
<evidence type="ECO:0000313" key="6">
    <source>
        <dbReference type="Proteomes" id="UP000020467"/>
    </source>
</evidence>
<dbReference type="PANTHER" id="PTHR24173:SF74">
    <property type="entry name" value="ANKYRIN REPEAT DOMAIN-CONTAINING PROTEIN 16"/>
    <property type="match status" value="1"/>
</dbReference>
<dbReference type="AlphaFoldDB" id="A0A010R6W8"/>
<evidence type="ECO:0008006" key="7">
    <source>
        <dbReference type="Google" id="ProtNLM"/>
    </source>
</evidence>
<evidence type="ECO:0000313" key="5">
    <source>
        <dbReference type="EMBL" id="EXF84415.1"/>
    </source>
</evidence>
<evidence type="ECO:0000256" key="3">
    <source>
        <dbReference type="PROSITE-ProRule" id="PRU00023"/>
    </source>
</evidence>
<dbReference type="Pfam" id="PF00023">
    <property type="entry name" value="Ank"/>
    <property type="match status" value="1"/>
</dbReference>
<evidence type="ECO:0000256" key="4">
    <source>
        <dbReference type="SAM" id="MobiDB-lite"/>
    </source>
</evidence>
<protein>
    <recommendedName>
        <fullName evidence="7">Ankyrin repeat protein</fullName>
    </recommendedName>
</protein>
<keyword evidence="2 3" id="KW-0040">ANK repeat</keyword>
<reference evidence="5 6" key="1">
    <citation type="submission" date="2014-02" db="EMBL/GenBank/DDBJ databases">
        <title>The genome sequence of Colletotrichum fioriniae PJ7.</title>
        <authorList>
            <person name="Baroncelli R."/>
            <person name="Thon M.R."/>
        </authorList>
    </citation>
    <scope>NUCLEOTIDE SEQUENCE [LARGE SCALE GENOMIC DNA]</scope>
    <source>
        <strain evidence="5 6">PJ7</strain>
    </source>
</reference>
<dbReference type="HOGENOM" id="CLU_290348_0_0_1"/>
<evidence type="ECO:0000256" key="2">
    <source>
        <dbReference type="ARBA" id="ARBA00023043"/>
    </source>
</evidence>
<feature type="region of interest" description="Disordered" evidence="4">
    <location>
        <begin position="178"/>
        <end position="280"/>
    </location>
</feature>
<dbReference type="SUPFAM" id="SSF48403">
    <property type="entry name" value="Ankyrin repeat"/>
    <property type="match status" value="2"/>
</dbReference>
<feature type="repeat" description="ANK" evidence="3">
    <location>
        <begin position="349"/>
        <end position="377"/>
    </location>
</feature>
<feature type="compositionally biased region" description="Acidic residues" evidence="4">
    <location>
        <begin position="187"/>
        <end position="210"/>
    </location>
</feature>
<keyword evidence="1" id="KW-0677">Repeat</keyword>
<dbReference type="PANTHER" id="PTHR24173">
    <property type="entry name" value="ANKYRIN REPEAT CONTAINING"/>
    <property type="match status" value="1"/>
</dbReference>